<gene>
    <name evidence="2" type="ORF">EV420DRAFT_1482032</name>
</gene>
<proteinExistence type="predicted"/>
<reference evidence="2" key="1">
    <citation type="submission" date="2023-06" db="EMBL/GenBank/DDBJ databases">
        <authorList>
            <consortium name="Lawrence Berkeley National Laboratory"/>
            <person name="Ahrendt S."/>
            <person name="Sahu N."/>
            <person name="Indic B."/>
            <person name="Wong-Bajracharya J."/>
            <person name="Merenyi Z."/>
            <person name="Ke H.-M."/>
            <person name="Monk M."/>
            <person name="Kocsube S."/>
            <person name="Drula E."/>
            <person name="Lipzen A."/>
            <person name="Balint B."/>
            <person name="Henrissat B."/>
            <person name="Andreopoulos B."/>
            <person name="Martin F.M."/>
            <person name="Harder C.B."/>
            <person name="Rigling D."/>
            <person name="Ford K.L."/>
            <person name="Foster G.D."/>
            <person name="Pangilinan J."/>
            <person name="Papanicolaou A."/>
            <person name="Barry K."/>
            <person name="LaButti K."/>
            <person name="Viragh M."/>
            <person name="Koriabine M."/>
            <person name="Yan M."/>
            <person name="Riley R."/>
            <person name="Champramary S."/>
            <person name="Plett K.L."/>
            <person name="Tsai I.J."/>
            <person name="Slot J."/>
            <person name="Sipos G."/>
            <person name="Plett J."/>
            <person name="Nagy L.G."/>
            <person name="Grigoriev I.V."/>
        </authorList>
    </citation>
    <scope>NUCLEOTIDE SEQUENCE</scope>
    <source>
        <strain evidence="2">CCBAS 213</strain>
    </source>
</reference>
<dbReference type="Proteomes" id="UP001175211">
    <property type="component" value="Unassembled WGS sequence"/>
</dbReference>
<dbReference type="Pfam" id="PF20151">
    <property type="entry name" value="DUF6533"/>
    <property type="match status" value="1"/>
</dbReference>
<evidence type="ECO:0000259" key="1">
    <source>
        <dbReference type="Pfam" id="PF20151"/>
    </source>
</evidence>
<dbReference type="AlphaFoldDB" id="A0AA39K181"/>
<protein>
    <recommendedName>
        <fullName evidence="1">DUF6533 domain-containing protein</fullName>
    </recommendedName>
</protein>
<accession>A0AA39K181</accession>
<name>A0AA39K181_ARMTA</name>
<evidence type="ECO:0000313" key="2">
    <source>
        <dbReference type="EMBL" id="KAK0452722.1"/>
    </source>
</evidence>
<evidence type="ECO:0000313" key="3">
    <source>
        <dbReference type="Proteomes" id="UP001175211"/>
    </source>
</evidence>
<comment type="caution">
    <text evidence="2">The sequence shown here is derived from an EMBL/GenBank/DDBJ whole genome shotgun (WGS) entry which is preliminary data.</text>
</comment>
<feature type="domain" description="DUF6533" evidence="1">
    <location>
        <begin position="24"/>
        <end position="59"/>
    </location>
</feature>
<organism evidence="2 3">
    <name type="scientific">Armillaria tabescens</name>
    <name type="common">Ringless honey mushroom</name>
    <name type="synonym">Agaricus tabescens</name>
    <dbReference type="NCBI Taxonomy" id="1929756"/>
    <lineage>
        <taxon>Eukaryota</taxon>
        <taxon>Fungi</taxon>
        <taxon>Dikarya</taxon>
        <taxon>Basidiomycota</taxon>
        <taxon>Agaricomycotina</taxon>
        <taxon>Agaricomycetes</taxon>
        <taxon>Agaricomycetidae</taxon>
        <taxon>Agaricales</taxon>
        <taxon>Marasmiineae</taxon>
        <taxon>Physalacriaceae</taxon>
        <taxon>Desarmillaria</taxon>
    </lineage>
</organism>
<sequence>MDLDISIRGVVHCISDQSAAITWSLISWDYLITIDDEVTLFWFSRRSWIKFLFFTTKYLEIKCGKVTLQLLVIESILILRIWAMMGKQQCTSYGFSLACSPAAQYRLQYMRLLSSSLQHVMESGNQEV</sequence>
<keyword evidence="3" id="KW-1185">Reference proteome</keyword>
<dbReference type="InterPro" id="IPR045340">
    <property type="entry name" value="DUF6533"/>
</dbReference>
<dbReference type="EMBL" id="JAUEPS010000030">
    <property type="protein sequence ID" value="KAK0452722.1"/>
    <property type="molecule type" value="Genomic_DNA"/>
</dbReference>
<dbReference type="RefSeq" id="XP_060328058.1">
    <property type="nucleotide sequence ID" value="XM_060469839.1"/>
</dbReference>
<dbReference type="GeneID" id="85353387"/>